<comment type="caution">
    <text evidence="1">The sequence shown here is derived from an EMBL/GenBank/DDBJ whole genome shotgun (WGS) entry which is preliminary data.</text>
</comment>
<gene>
    <name evidence="1" type="ORF">GQ466_08965</name>
</gene>
<evidence type="ECO:0000313" key="1">
    <source>
        <dbReference type="EMBL" id="MXQ64167.1"/>
    </source>
</evidence>
<sequence length="67" mass="7425">MKLLILLAVAAVCIALSFVWHAPWIGGVGLLVAFVGMFTDRDDVDVRDDGGYETSKTVRDMRRSRGR</sequence>
<dbReference type="AlphaFoldDB" id="A0A6I4W1V3"/>
<accession>A0A6I4W1V3</accession>
<reference evidence="1 2" key="1">
    <citation type="submission" date="2019-12" db="EMBL/GenBank/DDBJ databases">
        <title>Nocardia macrotermitis sp. nov. and Nocardia aurantia sp. nov., isolated from the gut of the fungus growing-termite Macrotermes natalensis.</title>
        <authorList>
            <person name="Christine B."/>
            <person name="Rene B."/>
        </authorList>
    </citation>
    <scope>NUCLEOTIDE SEQUENCE [LARGE SCALE GENOMIC DNA]</scope>
    <source>
        <strain evidence="1 2">DSM 102126</strain>
    </source>
</reference>
<organism evidence="1 2">
    <name type="scientific">Actinomadura rayongensis</name>
    <dbReference type="NCBI Taxonomy" id="1429076"/>
    <lineage>
        <taxon>Bacteria</taxon>
        <taxon>Bacillati</taxon>
        <taxon>Actinomycetota</taxon>
        <taxon>Actinomycetes</taxon>
        <taxon>Streptosporangiales</taxon>
        <taxon>Thermomonosporaceae</taxon>
        <taxon>Actinomadura</taxon>
    </lineage>
</organism>
<dbReference type="RefSeq" id="WP_161102217.1">
    <property type="nucleotide sequence ID" value="NZ_JBHLYI010000017.1"/>
</dbReference>
<dbReference type="EMBL" id="WUTW01000001">
    <property type="protein sequence ID" value="MXQ64167.1"/>
    <property type="molecule type" value="Genomic_DNA"/>
</dbReference>
<proteinExistence type="predicted"/>
<keyword evidence="2" id="KW-1185">Reference proteome</keyword>
<evidence type="ECO:0000313" key="2">
    <source>
        <dbReference type="Proteomes" id="UP000431901"/>
    </source>
</evidence>
<name>A0A6I4W1V3_9ACTN</name>
<protein>
    <submittedName>
        <fullName evidence="1">Uncharacterized protein</fullName>
    </submittedName>
</protein>
<dbReference type="Proteomes" id="UP000431901">
    <property type="component" value="Unassembled WGS sequence"/>
</dbReference>